<proteinExistence type="predicted"/>
<organism evidence="2 3">
    <name type="scientific">Ectobacillus ponti</name>
    <dbReference type="NCBI Taxonomy" id="2961894"/>
    <lineage>
        <taxon>Bacteria</taxon>
        <taxon>Bacillati</taxon>
        <taxon>Bacillota</taxon>
        <taxon>Bacilli</taxon>
        <taxon>Bacillales</taxon>
        <taxon>Bacillaceae</taxon>
        <taxon>Ectobacillus</taxon>
    </lineage>
</organism>
<evidence type="ECO:0000313" key="2">
    <source>
        <dbReference type="EMBL" id="MCP8968459.1"/>
    </source>
</evidence>
<evidence type="ECO:0000256" key="1">
    <source>
        <dbReference type="SAM" id="Phobius"/>
    </source>
</evidence>
<keyword evidence="1" id="KW-0812">Transmembrane</keyword>
<dbReference type="RefSeq" id="WP_254758369.1">
    <property type="nucleotide sequence ID" value="NZ_JANCLT010000003.1"/>
</dbReference>
<dbReference type="EMBL" id="JANCLT010000003">
    <property type="protein sequence ID" value="MCP8968459.1"/>
    <property type="molecule type" value="Genomic_DNA"/>
</dbReference>
<evidence type="ECO:0000313" key="3">
    <source>
        <dbReference type="Proteomes" id="UP001156102"/>
    </source>
</evidence>
<comment type="caution">
    <text evidence="2">The sequence shown here is derived from an EMBL/GenBank/DDBJ whole genome shotgun (WGS) entry which is preliminary data.</text>
</comment>
<keyword evidence="1" id="KW-1133">Transmembrane helix</keyword>
<keyword evidence="3" id="KW-1185">Reference proteome</keyword>
<accession>A0AA41X3V6</accession>
<name>A0AA41X3V6_9BACI</name>
<reference evidence="2" key="1">
    <citation type="submission" date="2022-07" db="EMBL/GenBank/DDBJ databases">
        <authorList>
            <person name="Li W.-J."/>
            <person name="Deng Q.-Q."/>
        </authorList>
    </citation>
    <scope>NUCLEOTIDE SEQUENCE</scope>
    <source>
        <strain evidence="2">SYSU M60031</strain>
    </source>
</reference>
<dbReference type="InterPro" id="IPR025143">
    <property type="entry name" value="DUF4083"/>
</dbReference>
<gene>
    <name evidence="2" type="ORF">NK662_07865</name>
</gene>
<sequence length="67" mass="7638">MENVGPILYVILVCGLVILFCVSFTMFIRSLLRSSSRRSAAAQNTERLLEEQNALLRELIETVKQRP</sequence>
<dbReference type="Proteomes" id="UP001156102">
    <property type="component" value="Unassembled WGS sequence"/>
</dbReference>
<protein>
    <submittedName>
        <fullName evidence="2">DUF4083 family protein</fullName>
    </submittedName>
</protein>
<feature type="transmembrane region" description="Helical" evidence="1">
    <location>
        <begin position="6"/>
        <end position="28"/>
    </location>
</feature>
<dbReference type="Pfam" id="PF13314">
    <property type="entry name" value="DUF4083"/>
    <property type="match status" value="1"/>
</dbReference>
<keyword evidence="1" id="KW-0472">Membrane</keyword>
<dbReference type="AlphaFoldDB" id="A0AA41X3V6"/>